<dbReference type="Gene3D" id="2.40.50.90">
    <property type="match status" value="1"/>
</dbReference>
<name>A0AAE2ZN69_9HYPH</name>
<dbReference type="InterPro" id="IPR035437">
    <property type="entry name" value="SNase_OB-fold_sf"/>
</dbReference>
<dbReference type="EMBL" id="JAICBX010000002">
    <property type="protein sequence ID" value="MBW8637677.1"/>
    <property type="molecule type" value="Genomic_DNA"/>
</dbReference>
<keyword evidence="3" id="KW-1185">Reference proteome</keyword>
<dbReference type="SUPFAM" id="SSF50199">
    <property type="entry name" value="Staphylococcal nuclease"/>
    <property type="match status" value="1"/>
</dbReference>
<protein>
    <submittedName>
        <fullName evidence="2">Thermonuclease family protein</fullName>
    </submittedName>
</protein>
<evidence type="ECO:0000313" key="3">
    <source>
        <dbReference type="Proteomes" id="UP001196509"/>
    </source>
</evidence>
<feature type="region of interest" description="Disordered" evidence="1">
    <location>
        <begin position="79"/>
        <end position="105"/>
    </location>
</feature>
<reference evidence="2" key="1">
    <citation type="submission" date="2021-08" db="EMBL/GenBank/DDBJ databases">
        <title>Hoeflea bacterium WL0058 sp. nov., isolated from the sediment.</title>
        <authorList>
            <person name="Wang L."/>
            <person name="Zhang D."/>
        </authorList>
    </citation>
    <scope>NUCLEOTIDE SEQUENCE</scope>
    <source>
        <strain evidence="2">WL0058</strain>
    </source>
</reference>
<evidence type="ECO:0000256" key="1">
    <source>
        <dbReference type="SAM" id="MobiDB-lite"/>
    </source>
</evidence>
<proteinExistence type="predicted"/>
<accession>A0AAE2ZN69</accession>
<feature type="region of interest" description="Disordered" evidence="1">
    <location>
        <begin position="44"/>
        <end position="63"/>
    </location>
</feature>
<evidence type="ECO:0000313" key="2">
    <source>
        <dbReference type="EMBL" id="MBW8637677.1"/>
    </source>
</evidence>
<organism evidence="2 3">
    <name type="scientific">Flavimaribacter sediminis</name>
    <dbReference type="NCBI Taxonomy" id="2865987"/>
    <lineage>
        <taxon>Bacteria</taxon>
        <taxon>Pseudomonadati</taxon>
        <taxon>Pseudomonadota</taxon>
        <taxon>Alphaproteobacteria</taxon>
        <taxon>Hyphomicrobiales</taxon>
        <taxon>Rhizobiaceae</taxon>
        <taxon>Flavimaribacter</taxon>
    </lineage>
</organism>
<dbReference type="Proteomes" id="UP001196509">
    <property type="component" value="Unassembled WGS sequence"/>
</dbReference>
<comment type="caution">
    <text evidence="2">The sequence shown here is derived from an EMBL/GenBank/DDBJ whole genome shotgun (WGS) entry which is preliminary data.</text>
</comment>
<dbReference type="AlphaFoldDB" id="A0AAE2ZN69"/>
<sequence>MRTLVICLVLLIGGLAALILYEPPKTEVSHTTEARIKSGSFRWQTAETPAPETEDNDAGIRPISPDQFAAPFTRDSSGLERIAPRAPATTAMESETQDAGPGRTPLFRPKVVAAGLIRYDQGTLQLQGIDLVLPGDMCTAPDGSHWPCGVIARTAFRNFLRGRALSCVTPGDSWDDTLVTDCVINKQDPAAWLAGHGWAKPKPGAGAAYEDMARLARQQQRGIYGADPRKEMPDIDSRVSVTLVPGEAPEAVEFVE</sequence>
<gene>
    <name evidence="2" type="ORF">K1W69_10810</name>
</gene>
<dbReference type="RefSeq" id="WP_220228365.1">
    <property type="nucleotide sequence ID" value="NZ_JAICBX010000002.1"/>
</dbReference>